<dbReference type="GO" id="GO:0005737">
    <property type="term" value="C:cytoplasm"/>
    <property type="evidence" value="ECO:0007669"/>
    <property type="project" value="InterPro"/>
</dbReference>
<reference evidence="4" key="1">
    <citation type="journal article" date="2017" name="Nature">
        <title>The genome of Chenopodium quinoa.</title>
        <authorList>
            <person name="Jarvis D.E."/>
            <person name="Ho Y.S."/>
            <person name="Lightfoot D.J."/>
            <person name="Schmoeckel S.M."/>
            <person name="Li B."/>
            <person name="Borm T.J.A."/>
            <person name="Ohyanagi H."/>
            <person name="Mineta K."/>
            <person name="Michell C.T."/>
            <person name="Saber N."/>
            <person name="Kharbatia N.M."/>
            <person name="Rupper R.R."/>
            <person name="Sharp A.R."/>
            <person name="Dally N."/>
            <person name="Boughton B.A."/>
            <person name="Woo Y.H."/>
            <person name="Gao G."/>
            <person name="Schijlen E.G.W.M."/>
            <person name="Guo X."/>
            <person name="Momin A.A."/>
            <person name="Negrao S."/>
            <person name="Al-Babili S."/>
            <person name="Gehring C."/>
            <person name="Roessner U."/>
            <person name="Jung C."/>
            <person name="Murphy K."/>
            <person name="Arold S.T."/>
            <person name="Gojobori T."/>
            <person name="van der Linden C.G."/>
            <person name="van Loo E.N."/>
            <person name="Jellen E.N."/>
            <person name="Maughan P.J."/>
            <person name="Tester M."/>
        </authorList>
    </citation>
    <scope>NUCLEOTIDE SEQUENCE [LARGE SCALE GENOMIC DNA]</scope>
    <source>
        <strain evidence="4">cv. PI 614886</strain>
    </source>
</reference>
<dbReference type="AlphaFoldDB" id="A0A803M723"/>
<keyword evidence="5" id="KW-1185">Reference proteome</keyword>
<dbReference type="InterPro" id="IPR040079">
    <property type="entry name" value="Glutathione_S-Trfase"/>
</dbReference>
<evidence type="ECO:0000259" key="3">
    <source>
        <dbReference type="PROSITE" id="PS50405"/>
    </source>
</evidence>
<evidence type="ECO:0000313" key="4">
    <source>
        <dbReference type="EnsemblPlants" id="AUR62024246-RA:cds"/>
    </source>
</evidence>
<dbReference type="Gramene" id="AUR62024246-RA">
    <property type="protein sequence ID" value="AUR62024246-RA:cds"/>
    <property type="gene ID" value="AUR62024246"/>
</dbReference>
<dbReference type="FunFam" id="1.20.1050.10:FF:000017">
    <property type="entry name" value="Maleylacetoacetate isomerase"/>
    <property type="match status" value="1"/>
</dbReference>
<dbReference type="InterPro" id="IPR004046">
    <property type="entry name" value="GST_C"/>
</dbReference>
<dbReference type="PROSITE" id="PS51354">
    <property type="entry name" value="GLUTAREDOXIN_2"/>
    <property type="match status" value="1"/>
</dbReference>
<comment type="similarity">
    <text evidence="1">Belongs to the GST superfamily. Zeta family.</text>
</comment>
<dbReference type="PROSITE" id="PS50405">
    <property type="entry name" value="GST_CTER"/>
    <property type="match status" value="1"/>
</dbReference>
<dbReference type="SFLD" id="SFLDS00019">
    <property type="entry name" value="Glutathione_Transferase_(cytos"/>
    <property type="match status" value="1"/>
</dbReference>
<dbReference type="Gene3D" id="1.20.1050.10">
    <property type="match status" value="1"/>
</dbReference>
<sequence length="229" mass="26236">MASLVEADEQKPKKIQLYSWWKSSSSARVRIALHLKGLEYEYKEVNVLKGDQFKPEFMKMSPRSFVPVLVDSDVVIFESSAIIMYLEEKYPQPSLLPSKDDLPKRALNYEVANLVASSIQPFINIQVQKYIEDRLGSDEKKAWAKHHFKIGFTALEKTLQEHAGRYATGDEVALADVYLAPEIDGAIKWFDVDLNEFPLLKRLNDSYYQLSTFRDAVIVAQPDALDENE</sequence>
<dbReference type="KEGG" id="cqi:110712436"/>
<organism evidence="4 5">
    <name type="scientific">Chenopodium quinoa</name>
    <name type="common">Quinoa</name>
    <dbReference type="NCBI Taxonomy" id="63459"/>
    <lineage>
        <taxon>Eukaryota</taxon>
        <taxon>Viridiplantae</taxon>
        <taxon>Streptophyta</taxon>
        <taxon>Embryophyta</taxon>
        <taxon>Tracheophyta</taxon>
        <taxon>Spermatophyta</taxon>
        <taxon>Magnoliopsida</taxon>
        <taxon>eudicotyledons</taxon>
        <taxon>Gunneridae</taxon>
        <taxon>Pentapetalae</taxon>
        <taxon>Caryophyllales</taxon>
        <taxon>Chenopodiaceae</taxon>
        <taxon>Chenopodioideae</taxon>
        <taxon>Atripliceae</taxon>
        <taxon>Chenopodium</taxon>
    </lineage>
</organism>
<dbReference type="RefSeq" id="XP_021746593.1">
    <property type="nucleotide sequence ID" value="XM_021890901.1"/>
</dbReference>
<protein>
    <recommendedName>
        <fullName evidence="6">Glutathione transferase</fullName>
    </recommendedName>
</protein>
<dbReference type="Proteomes" id="UP000596660">
    <property type="component" value="Unplaced"/>
</dbReference>
<dbReference type="InterPro" id="IPR010987">
    <property type="entry name" value="Glutathione-S-Trfase_C-like"/>
</dbReference>
<dbReference type="Gene3D" id="3.40.30.10">
    <property type="entry name" value="Glutaredoxin"/>
    <property type="match status" value="1"/>
</dbReference>
<feature type="domain" description="GST N-terminal" evidence="2">
    <location>
        <begin position="13"/>
        <end position="94"/>
    </location>
</feature>
<dbReference type="GO" id="GO:0006749">
    <property type="term" value="P:glutathione metabolic process"/>
    <property type="evidence" value="ECO:0007669"/>
    <property type="project" value="TreeGrafter"/>
</dbReference>
<dbReference type="InterPro" id="IPR004045">
    <property type="entry name" value="Glutathione_S-Trfase_N"/>
</dbReference>
<dbReference type="SFLD" id="SFLDG00358">
    <property type="entry name" value="Main_(cytGST)"/>
    <property type="match status" value="1"/>
</dbReference>
<dbReference type="InterPro" id="IPR034330">
    <property type="entry name" value="GST_Zeta_C"/>
</dbReference>
<evidence type="ECO:0000259" key="2">
    <source>
        <dbReference type="PROSITE" id="PS50404"/>
    </source>
</evidence>
<dbReference type="GO" id="GO:0016034">
    <property type="term" value="F:maleylacetoacetate isomerase activity"/>
    <property type="evidence" value="ECO:0007669"/>
    <property type="project" value="TreeGrafter"/>
</dbReference>
<dbReference type="Pfam" id="PF02798">
    <property type="entry name" value="GST_N"/>
    <property type="match status" value="1"/>
</dbReference>
<proteinExistence type="inferred from homology"/>
<dbReference type="NCBIfam" id="TIGR01262">
    <property type="entry name" value="maiA"/>
    <property type="match status" value="1"/>
</dbReference>
<feature type="domain" description="GST C-terminal" evidence="3">
    <location>
        <begin position="101"/>
        <end position="226"/>
    </location>
</feature>
<evidence type="ECO:0000256" key="1">
    <source>
        <dbReference type="ARBA" id="ARBA00010007"/>
    </source>
</evidence>
<accession>A0A803M723</accession>
<reference evidence="4" key="2">
    <citation type="submission" date="2021-03" db="UniProtKB">
        <authorList>
            <consortium name="EnsemblPlants"/>
        </authorList>
    </citation>
    <scope>IDENTIFICATION</scope>
</reference>
<dbReference type="GO" id="GO:0006559">
    <property type="term" value="P:L-phenylalanine catabolic process"/>
    <property type="evidence" value="ECO:0007669"/>
    <property type="project" value="TreeGrafter"/>
</dbReference>
<dbReference type="SUPFAM" id="SSF47616">
    <property type="entry name" value="GST C-terminal domain-like"/>
    <property type="match status" value="1"/>
</dbReference>
<dbReference type="CDD" id="cd03191">
    <property type="entry name" value="GST_C_Zeta"/>
    <property type="match status" value="1"/>
</dbReference>
<dbReference type="SMR" id="A0A803M723"/>
<dbReference type="PANTHER" id="PTHR42673:SF4">
    <property type="entry name" value="MALEYLACETOACETATE ISOMERASE"/>
    <property type="match status" value="1"/>
</dbReference>
<name>A0A803M723_CHEQI</name>
<gene>
    <name evidence="4" type="primary">LOC110712436</name>
</gene>
<evidence type="ECO:0000313" key="5">
    <source>
        <dbReference type="Proteomes" id="UP000596660"/>
    </source>
</evidence>
<dbReference type="EnsemblPlants" id="AUR62024246-RA">
    <property type="protein sequence ID" value="AUR62024246-RA:cds"/>
    <property type="gene ID" value="AUR62024246"/>
</dbReference>
<dbReference type="InterPro" id="IPR036249">
    <property type="entry name" value="Thioredoxin-like_sf"/>
</dbReference>
<dbReference type="PROSITE" id="PS50404">
    <property type="entry name" value="GST_NTER"/>
    <property type="match status" value="1"/>
</dbReference>
<dbReference type="InterPro" id="IPR005955">
    <property type="entry name" value="GST_Zeta"/>
</dbReference>
<dbReference type="InterPro" id="IPR036282">
    <property type="entry name" value="Glutathione-S-Trfase_C_sf"/>
</dbReference>
<dbReference type="PANTHER" id="PTHR42673">
    <property type="entry name" value="MALEYLACETOACETATE ISOMERASE"/>
    <property type="match status" value="1"/>
</dbReference>
<dbReference type="OMA" id="YLSSCAW"/>
<dbReference type="GO" id="GO:0004364">
    <property type="term" value="F:glutathione transferase activity"/>
    <property type="evidence" value="ECO:0007669"/>
    <property type="project" value="TreeGrafter"/>
</dbReference>
<dbReference type="OrthoDB" id="4951845at2759"/>
<evidence type="ECO:0008006" key="6">
    <source>
        <dbReference type="Google" id="ProtNLM"/>
    </source>
</evidence>
<dbReference type="GeneID" id="110712436"/>
<dbReference type="Pfam" id="PF14497">
    <property type="entry name" value="GST_C_3"/>
    <property type="match status" value="1"/>
</dbReference>
<dbReference type="SUPFAM" id="SSF52833">
    <property type="entry name" value="Thioredoxin-like"/>
    <property type="match status" value="1"/>
</dbReference>